<gene>
    <name evidence="1" type="ORF">L873DRAFT_1719621</name>
</gene>
<sequence length="101" mass="12071">QSMVFLADHDKFPSQPKGLREVLKEHGLWQNGLRLDCKDKQCSINACCAQRLLDVQPDFRSQKGRLQEEIECRGHLVLFYPKFHCKLNWMEYYWGWAKHFT</sequence>
<dbReference type="OrthoDB" id="5401962at2759"/>
<protein>
    <submittedName>
        <fullName evidence="1">Uncharacterized protein</fullName>
    </submittedName>
</protein>
<organism evidence="1 2">
    <name type="scientific">Choiromyces venosus 120613-1</name>
    <dbReference type="NCBI Taxonomy" id="1336337"/>
    <lineage>
        <taxon>Eukaryota</taxon>
        <taxon>Fungi</taxon>
        <taxon>Dikarya</taxon>
        <taxon>Ascomycota</taxon>
        <taxon>Pezizomycotina</taxon>
        <taxon>Pezizomycetes</taxon>
        <taxon>Pezizales</taxon>
        <taxon>Tuberaceae</taxon>
        <taxon>Choiromyces</taxon>
    </lineage>
</organism>
<dbReference type="PANTHER" id="PTHR35871">
    <property type="entry name" value="EXPRESSED PROTEIN"/>
    <property type="match status" value="1"/>
</dbReference>
<dbReference type="EMBL" id="ML120544">
    <property type="protein sequence ID" value="RPA90057.1"/>
    <property type="molecule type" value="Genomic_DNA"/>
</dbReference>
<accession>A0A3N4IYK4</accession>
<reference evidence="1 2" key="1">
    <citation type="journal article" date="2018" name="Nat. Ecol. Evol.">
        <title>Pezizomycetes genomes reveal the molecular basis of ectomycorrhizal truffle lifestyle.</title>
        <authorList>
            <person name="Murat C."/>
            <person name="Payen T."/>
            <person name="Noel B."/>
            <person name="Kuo A."/>
            <person name="Morin E."/>
            <person name="Chen J."/>
            <person name="Kohler A."/>
            <person name="Krizsan K."/>
            <person name="Balestrini R."/>
            <person name="Da Silva C."/>
            <person name="Montanini B."/>
            <person name="Hainaut M."/>
            <person name="Levati E."/>
            <person name="Barry K.W."/>
            <person name="Belfiori B."/>
            <person name="Cichocki N."/>
            <person name="Clum A."/>
            <person name="Dockter R.B."/>
            <person name="Fauchery L."/>
            <person name="Guy J."/>
            <person name="Iotti M."/>
            <person name="Le Tacon F."/>
            <person name="Lindquist E.A."/>
            <person name="Lipzen A."/>
            <person name="Malagnac F."/>
            <person name="Mello A."/>
            <person name="Molinier V."/>
            <person name="Miyauchi S."/>
            <person name="Poulain J."/>
            <person name="Riccioni C."/>
            <person name="Rubini A."/>
            <person name="Sitrit Y."/>
            <person name="Splivallo R."/>
            <person name="Traeger S."/>
            <person name="Wang M."/>
            <person name="Zifcakova L."/>
            <person name="Wipf D."/>
            <person name="Zambonelli A."/>
            <person name="Paolocci F."/>
            <person name="Nowrousian M."/>
            <person name="Ottonello S."/>
            <person name="Baldrian P."/>
            <person name="Spatafora J.W."/>
            <person name="Henrissat B."/>
            <person name="Nagy L.G."/>
            <person name="Aury J.M."/>
            <person name="Wincker P."/>
            <person name="Grigoriev I.V."/>
            <person name="Bonfante P."/>
            <person name="Martin F.M."/>
        </authorList>
    </citation>
    <scope>NUCLEOTIDE SEQUENCE [LARGE SCALE GENOMIC DNA]</scope>
    <source>
        <strain evidence="1 2">120613-1</strain>
    </source>
</reference>
<proteinExistence type="predicted"/>
<dbReference type="STRING" id="1336337.A0A3N4IYK4"/>
<keyword evidence="2" id="KW-1185">Reference proteome</keyword>
<dbReference type="PANTHER" id="PTHR35871:SF1">
    <property type="entry name" value="CXC1-LIKE CYSTEINE CLUSTER ASSOCIATED WITH KDZ TRANSPOSASES DOMAIN-CONTAINING PROTEIN"/>
    <property type="match status" value="1"/>
</dbReference>
<evidence type="ECO:0000313" key="2">
    <source>
        <dbReference type="Proteomes" id="UP000276215"/>
    </source>
</evidence>
<dbReference type="AlphaFoldDB" id="A0A3N4IYK4"/>
<dbReference type="Proteomes" id="UP000276215">
    <property type="component" value="Unassembled WGS sequence"/>
</dbReference>
<evidence type="ECO:0000313" key="1">
    <source>
        <dbReference type="EMBL" id="RPA90057.1"/>
    </source>
</evidence>
<feature type="non-terminal residue" evidence="1">
    <location>
        <position position="1"/>
    </location>
</feature>
<name>A0A3N4IYK4_9PEZI</name>